<dbReference type="RefSeq" id="XP_009055517.1">
    <property type="nucleotide sequence ID" value="XM_009057269.1"/>
</dbReference>
<name>V4AAU6_LOTGI</name>
<dbReference type="CTD" id="20235949"/>
<organism evidence="1 2">
    <name type="scientific">Lottia gigantea</name>
    <name type="common">Giant owl limpet</name>
    <dbReference type="NCBI Taxonomy" id="225164"/>
    <lineage>
        <taxon>Eukaryota</taxon>
        <taxon>Metazoa</taxon>
        <taxon>Spiralia</taxon>
        <taxon>Lophotrochozoa</taxon>
        <taxon>Mollusca</taxon>
        <taxon>Gastropoda</taxon>
        <taxon>Patellogastropoda</taxon>
        <taxon>Lottioidea</taxon>
        <taxon>Lottiidae</taxon>
        <taxon>Lottia</taxon>
    </lineage>
</organism>
<sequence>MATESDISTLFQNLTGELIGLSTTLKHHGVSHLVDHFAGDPKHYSDWIKSIQKYALLADIPDAKIKYIAYQTSSSTVSDFLARYLPEHAHSSWGQVKRELATRFDTITDAQHALVILQTARVRKMCKSLPNDGTTTKSHAEDLRLANIENWEIPKPDDDHRHRNANYVVTPESSSDSSSDGSATEDDDLFDLVKASRHTRANSSSEDDIPLMELANRIRATRPLSPENSAVETMEVDTLEDEKFPSFCIYTVWLERQFSYL</sequence>
<gene>
    <name evidence="1" type="ORF">LOTGIDRAFT_153370</name>
</gene>
<evidence type="ECO:0000313" key="2">
    <source>
        <dbReference type="Proteomes" id="UP000030746"/>
    </source>
</evidence>
<reference evidence="1 2" key="1">
    <citation type="journal article" date="2013" name="Nature">
        <title>Insights into bilaterian evolution from three spiralian genomes.</title>
        <authorList>
            <person name="Simakov O."/>
            <person name="Marletaz F."/>
            <person name="Cho S.J."/>
            <person name="Edsinger-Gonzales E."/>
            <person name="Havlak P."/>
            <person name="Hellsten U."/>
            <person name="Kuo D.H."/>
            <person name="Larsson T."/>
            <person name="Lv J."/>
            <person name="Arendt D."/>
            <person name="Savage R."/>
            <person name="Osoegawa K."/>
            <person name="de Jong P."/>
            <person name="Grimwood J."/>
            <person name="Chapman J.A."/>
            <person name="Shapiro H."/>
            <person name="Aerts A."/>
            <person name="Otillar R.P."/>
            <person name="Terry A.Y."/>
            <person name="Boore J.L."/>
            <person name="Grigoriev I.V."/>
            <person name="Lindberg D.R."/>
            <person name="Seaver E.C."/>
            <person name="Weisblat D.A."/>
            <person name="Putnam N.H."/>
            <person name="Rokhsar D.S."/>
        </authorList>
    </citation>
    <scope>NUCLEOTIDE SEQUENCE [LARGE SCALE GENOMIC DNA]</scope>
</reference>
<dbReference type="GeneID" id="20235949"/>
<dbReference type="AlphaFoldDB" id="V4AAU6"/>
<evidence type="ECO:0000313" key="1">
    <source>
        <dbReference type="EMBL" id="ESO93897.1"/>
    </source>
</evidence>
<keyword evidence="2" id="KW-1185">Reference proteome</keyword>
<dbReference type="HOGENOM" id="CLU_1066667_0_0_1"/>
<protein>
    <submittedName>
        <fullName evidence="1">Uncharacterized protein</fullName>
    </submittedName>
</protein>
<dbReference type="Proteomes" id="UP000030746">
    <property type="component" value="Unassembled WGS sequence"/>
</dbReference>
<dbReference type="KEGG" id="lgi:LOTGIDRAFT_153370"/>
<accession>V4AAU6</accession>
<dbReference type="EMBL" id="KB201890">
    <property type="protein sequence ID" value="ESO93897.1"/>
    <property type="molecule type" value="Genomic_DNA"/>
</dbReference>
<proteinExistence type="predicted"/>